<reference evidence="5" key="3">
    <citation type="submission" date="2025-09" db="UniProtKB">
        <authorList>
            <consortium name="Ensembl"/>
        </authorList>
    </citation>
    <scope>IDENTIFICATION</scope>
</reference>
<dbReference type="PROSITE" id="PS50003">
    <property type="entry name" value="PH_DOMAIN"/>
    <property type="match status" value="1"/>
</dbReference>
<dbReference type="InterPro" id="IPR043324">
    <property type="entry name" value="PH_PLEKHG1_G2_G3"/>
</dbReference>
<dbReference type="PROSITE" id="PS50010">
    <property type="entry name" value="DH_2"/>
    <property type="match status" value="1"/>
</dbReference>
<sequence length="536" mass="58832">MPEGAHRLSLTKPSPTPICQVAQEACCLLLNVAWSLLPTGLPSALPMASPRGSGSSTSLSTVGSEGEPHPGPSPGPSSSQTCSVPALEPLPGPPIRLHLTPVGPRGEPGQGTRKPSHLERVVREIVETERAYVRDLRSIVEDYLGCLVANGPPGLNSEHLGTLFSNIEDIYEFSRSEGTQMWGKGSQIAGVPADHTHCPQSEEFDIYTLYCMNYPSSMALLRDLSLSPPVAQWLQERQTQLRHSLPLQSFLLKPVQRILKYHLLLQELGKHWPEGAGAEQGPGGREVVEDAIVSMTAVAWYINDMKRKQEHAARLQEVQRRLGGWGGPELSAFGELVLEGVFRGGGGPRLRGGQRLLFLFSRMLLVAKRRGPGYNYKGHIFCCNLSVSESPKDPLSFKVADVTIPKHQHLLQAKNHEEKRLWLHYLQRLIVENHPASIPPKVRRSLPCLPPRPARGPVQRPRDIPLCSHFSWSLSGKASRNFTGRRTTGTKTTQVACPSNLTPSVDSGPQHSSVYPWIQGSTPRDPMGPFSQLGPE</sequence>
<keyword evidence="1" id="KW-0597">Phosphoprotein</keyword>
<evidence type="ECO:0000313" key="5">
    <source>
        <dbReference type="Ensembl" id="ENSVURP00010030548.1"/>
    </source>
</evidence>
<dbReference type="Pfam" id="PF00621">
    <property type="entry name" value="RhoGEF"/>
    <property type="match status" value="1"/>
</dbReference>
<dbReference type="SUPFAM" id="SSF48065">
    <property type="entry name" value="DBL homology domain (DH-domain)"/>
    <property type="match status" value="1"/>
</dbReference>
<dbReference type="STRING" id="29139.ENSVURP00010030548"/>
<feature type="domain" description="PH" evidence="3">
    <location>
        <begin position="329"/>
        <end position="431"/>
    </location>
</feature>
<evidence type="ECO:0000313" key="6">
    <source>
        <dbReference type="Proteomes" id="UP000314987"/>
    </source>
</evidence>
<dbReference type="GeneTree" id="ENSGT00940000162093"/>
<dbReference type="Pfam" id="PF22697">
    <property type="entry name" value="SOS1_NGEF_PH"/>
    <property type="match status" value="1"/>
</dbReference>
<dbReference type="InterPro" id="IPR000219">
    <property type="entry name" value="DH_dom"/>
</dbReference>
<dbReference type="FunFam" id="2.30.29.30:FF:000132">
    <property type="entry name" value="pleckstrin homology domain-containing family G member 2"/>
    <property type="match status" value="1"/>
</dbReference>
<dbReference type="Gene3D" id="2.30.29.30">
    <property type="entry name" value="Pleckstrin-homology domain (PH domain)/Phosphotyrosine-binding domain (PTB)"/>
    <property type="match status" value="1"/>
</dbReference>
<evidence type="ECO:0000256" key="2">
    <source>
        <dbReference type="SAM" id="MobiDB-lite"/>
    </source>
</evidence>
<dbReference type="GO" id="GO:0005085">
    <property type="term" value="F:guanyl-nucleotide exchange factor activity"/>
    <property type="evidence" value="ECO:0007669"/>
    <property type="project" value="InterPro"/>
</dbReference>
<dbReference type="GO" id="GO:0030833">
    <property type="term" value="P:regulation of actin filament polymerization"/>
    <property type="evidence" value="ECO:0007669"/>
    <property type="project" value="TreeGrafter"/>
</dbReference>
<dbReference type="AlphaFoldDB" id="A0A4X2M2Q8"/>
<dbReference type="PANTHER" id="PTHR45924">
    <property type="entry name" value="FI17866P1"/>
    <property type="match status" value="1"/>
</dbReference>
<evidence type="ECO:0008006" key="7">
    <source>
        <dbReference type="Google" id="ProtNLM"/>
    </source>
</evidence>
<dbReference type="OMA" id="PADHTHC"/>
<dbReference type="CDD" id="cd00160">
    <property type="entry name" value="RhoGEF"/>
    <property type="match status" value="1"/>
</dbReference>
<feature type="compositionally biased region" description="Low complexity" evidence="2">
    <location>
        <begin position="484"/>
        <end position="493"/>
    </location>
</feature>
<proteinExistence type="predicted"/>
<dbReference type="Gene3D" id="1.20.900.10">
    <property type="entry name" value="Dbl homology (DH) domain"/>
    <property type="match status" value="1"/>
</dbReference>
<dbReference type="InterPro" id="IPR055251">
    <property type="entry name" value="SOS1_NGEF_PH"/>
</dbReference>
<feature type="region of interest" description="Disordered" evidence="2">
    <location>
        <begin position="481"/>
        <end position="536"/>
    </location>
</feature>
<dbReference type="SMART" id="SM00233">
    <property type="entry name" value="PH"/>
    <property type="match status" value="1"/>
</dbReference>
<dbReference type="CDD" id="cd13243">
    <property type="entry name" value="PH_PLEKHG1_G2_G3"/>
    <property type="match status" value="1"/>
</dbReference>
<feature type="domain" description="DH" evidence="4">
    <location>
        <begin position="117"/>
        <end position="305"/>
    </location>
</feature>
<keyword evidence="6" id="KW-1185">Reference proteome</keyword>
<feature type="compositionally biased region" description="Low complexity" evidence="2">
    <location>
        <begin position="52"/>
        <end position="65"/>
    </location>
</feature>
<dbReference type="GO" id="GO:0031267">
    <property type="term" value="F:small GTPase binding"/>
    <property type="evidence" value="ECO:0007669"/>
    <property type="project" value="TreeGrafter"/>
</dbReference>
<evidence type="ECO:0000256" key="1">
    <source>
        <dbReference type="ARBA" id="ARBA00022553"/>
    </source>
</evidence>
<organism evidence="5 6">
    <name type="scientific">Vombatus ursinus</name>
    <name type="common">Common wombat</name>
    <dbReference type="NCBI Taxonomy" id="29139"/>
    <lineage>
        <taxon>Eukaryota</taxon>
        <taxon>Metazoa</taxon>
        <taxon>Chordata</taxon>
        <taxon>Craniata</taxon>
        <taxon>Vertebrata</taxon>
        <taxon>Euteleostomi</taxon>
        <taxon>Mammalia</taxon>
        <taxon>Metatheria</taxon>
        <taxon>Diprotodontia</taxon>
        <taxon>Vombatidae</taxon>
        <taxon>Vombatus</taxon>
    </lineage>
</organism>
<dbReference type="InterPro" id="IPR035899">
    <property type="entry name" value="DBL_dom_sf"/>
</dbReference>
<protein>
    <recommendedName>
        <fullName evidence="7">Pleckstrin homology and RhoGEF domain containing G2</fullName>
    </recommendedName>
</protein>
<dbReference type="InterPro" id="IPR011993">
    <property type="entry name" value="PH-like_dom_sf"/>
</dbReference>
<dbReference type="PANTHER" id="PTHR45924:SF3">
    <property type="entry name" value="PLECKSTRIN HOMOLOGY DOMAIN-CONTAINING FAMILY G MEMBER 2"/>
    <property type="match status" value="1"/>
</dbReference>
<name>A0A4X2M2Q8_VOMUR</name>
<reference evidence="5" key="2">
    <citation type="submission" date="2025-08" db="UniProtKB">
        <authorList>
            <consortium name="Ensembl"/>
        </authorList>
    </citation>
    <scope>IDENTIFICATION</scope>
</reference>
<dbReference type="Proteomes" id="UP000314987">
    <property type="component" value="Unassembled WGS sequence"/>
</dbReference>
<evidence type="ECO:0000259" key="4">
    <source>
        <dbReference type="PROSITE" id="PS50010"/>
    </source>
</evidence>
<dbReference type="InterPro" id="IPR001849">
    <property type="entry name" value="PH_domain"/>
</dbReference>
<dbReference type="SMART" id="SM00325">
    <property type="entry name" value="RhoGEF"/>
    <property type="match status" value="1"/>
</dbReference>
<evidence type="ECO:0000259" key="3">
    <source>
        <dbReference type="PROSITE" id="PS50003"/>
    </source>
</evidence>
<reference evidence="6" key="1">
    <citation type="submission" date="2018-12" db="EMBL/GenBank/DDBJ databases">
        <authorList>
            <person name="Yazar S."/>
        </authorList>
    </citation>
    <scope>NUCLEOTIDE SEQUENCE [LARGE SCALE GENOMIC DNA]</scope>
</reference>
<dbReference type="Ensembl" id="ENSVURT00010034778.1">
    <property type="protein sequence ID" value="ENSVURP00010030548.1"/>
    <property type="gene ID" value="ENSVURG00010023360.1"/>
</dbReference>
<dbReference type="SUPFAM" id="SSF50729">
    <property type="entry name" value="PH domain-like"/>
    <property type="match status" value="1"/>
</dbReference>
<feature type="compositionally biased region" description="Polar residues" evidence="2">
    <location>
        <begin position="494"/>
        <end position="513"/>
    </location>
</feature>
<feature type="region of interest" description="Disordered" evidence="2">
    <location>
        <begin position="47"/>
        <end position="116"/>
    </location>
</feature>
<accession>A0A4X2M2Q8</accession>